<evidence type="ECO:0000256" key="2">
    <source>
        <dbReference type="ARBA" id="ARBA00011643"/>
    </source>
</evidence>
<dbReference type="PANTHER" id="PTHR13799">
    <property type="entry name" value="NGG1 INTERACTING FACTOR 3"/>
    <property type="match status" value="1"/>
</dbReference>
<dbReference type="RefSeq" id="WP_349641400.1">
    <property type="nucleotide sequence ID" value="NZ_CAWVOH010000001.1"/>
</dbReference>
<dbReference type="Gene3D" id="3.40.1390.30">
    <property type="entry name" value="NIF3 (NGG1p interacting factor 3)-like"/>
    <property type="match status" value="2"/>
</dbReference>
<dbReference type="InterPro" id="IPR036069">
    <property type="entry name" value="DUF34/NIF3_sf"/>
</dbReference>
<evidence type="ECO:0000256" key="1">
    <source>
        <dbReference type="ARBA" id="ARBA00006964"/>
    </source>
</evidence>
<dbReference type="EMBL" id="CAWVOH010000001">
    <property type="protein sequence ID" value="CAK8053851.1"/>
    <property type="molecule type" value="Genomic_DNA"/>
</dbReference>
<keyword evidence="6" id="KW-1185">Reference proteome</keyword>
<evidence type="ECO:0000313" key="5">
    <source>
        <dbReference type="EMBL" id="CAK8053851.1"/>
    </source>
</evidence>
<dbReference type="SUPFAM" id="SSF102705">
    <property type="entry name" value="NIF3 (NGG1p interacting factor 3)-like"/>
    <property type="match status" value="1"/>
</dbReference>
<comment type="similarity">
    <text evidence="1">Belongs to the GTP cyclohydrolase I type 2/NIF3 family.</text>
</comment>
<protein>
    <recommendedName>
        <fullName evidence="3">GTP cyclohydrolase 1 type 2 homolog</fullName>
    </recommendedName>
</protein>
<name>A0ABM9N3W0_9LACO</name>
<accession>A0ABM9N3W0</accession>
<keyword evidence="4" id="KW-0479">Metal-binding</keyword>
<gene>
    <name evidence="5" type="ORF">R54876_GBNLAHCA_00410</name>
</gene>
<dbReference type="PANTHER" id="PTHR13799:SF14">
    <property type="entry name" value="GTP CYCLOHYDROLASE 1 TYPE 2 HOMOLOG"/>
    <property type="match status" value="1"/>
</dbReference>
<comment type="caution">
    <text evidence="5">The sequence shown here is derived from an EMBL/GenBank/DDBJ whole genome shotgun (WGS) entry which is preliminary data.</text>
</comment>
<evidence type="ECO:0000313" key="6">
    <source>
        <dbReference type="Proteomes" id="UP001314241"/>
    </source>
</evidence>
<dbReference type="InterPro" id="IPR002678">
    <property type="entry name" value="DUF34/NIF3"/>
</dbReference>
<evidence type="ECO:0000256" key="3">
    <source>
        <dbReference type="ARBA" id="ARBA00022112"/>
    </source>
</evidence>
<sequence>MIKAQDLINKIEAFAPLSIAEKGDPTGLQLGNPDQEIHRVLTTLDVRPETVAEAIADGVDFIWAHHPVMFRPAKNLILDNPQNQMYAALLKHSIVVYASHTNLDAAKGGLNDWLCQAFGVQNAEPLLPNEDGQTGLGRVGTLAQSISLADYALQIKQACQVKEVRIIAKDIQKPIKKVAILGGDGGRWWPDAQKAGADVYITADFYYHTGHDVLSNDFAVIDPDHHMEAIANKPMAAKVVDWFPEIAVQVTQVNTDPYQYL</sequence>
<dbReference type="NCBIfam" id="TIGR00486">
    <property type="entry name" value="YbgI_SA1388"/>
    <property type="match status" value="1"/>
</dbReference>
<dbReference type="Pfam" id="PF01784">
    <property type="entry name" value="DUF34_NIF3"/>
    <property type="match status" value="1"/>
</dbReference>
<organism evidence="5 6">
    <name type="scientific">Eupransor demetentiae</name>
    <dbReference type="NCBI Taxonomy" id="3109584"/>
    <lineage>
        <taxon>Bacteria</taxon>
        <taxon>Bacillati</taxon>
        <taxon>Bacillota</taxon>
        <taxon>Bacilli</taxon>
        <taxon>Lactobacillales</taxon>
        <taxon>Lactobacillaceae</taxon>
        <taxon>Eupransor</taxon>
    </lineage>
</organism>
<evidence type="ECO:0000256" key="4">
    <source>
        <dbReference type="ARBA" id="ARBA00022723"/>
    </source>
</evidence>
<reference evidence="5 6" key="1">
    <citation type="submission" date="2024-01" db="EMBL/GenBank/DDBJ databases">
        <authorList>
            <person name="Botero Cardona J."/>
        </authorList>
    </citation>
    <scope>NUCLEOTIDE SEQUENCE [LARGE SCALE GENOMIC DNA]</scope>
    <source>
        <strain evidence="5 6">LMG 33000</strain>
    </source>
</reference>
<dbReference type="Proteomes" id="UP001314241">
    <property type="component" value="Unassembled WGS sequence"/>
</dbReference>
<proteinExistence type="inferred from homology"/>
<comment type="subunit">
    <text evidence="2">Homohexamer.</text>
</comment>